<organism evidence="1 2">
    <name type="scientific">Bacillus thuringiensis</name>
    <dbReference type="NCBI Taxonomy" id="1428"/>
    <lineage>
        <taxon>Bacteria</taxon>
        <taxon>Bacillati</taxon>
        <taxon>Bacillota</taxon>
        <taxon>Bacilli</taxon>
        <taxon>Bacillales</taxon>
        <taxon>Bacillaceae</taxon>
        <taxon>Bacillus</taxon>
        <taxon>Bacillus cereus group</taxon>
    </lineage>
</organism>
<dbReference type="AlphaFoldDB" id="A0AAW9J5B9"/>
<accession>A0AAW9J5B9</accession>
<protein>
    <recommendedName>
        <fullName evidence="3">Cthe-2314-like HEPN domain-containing protein</fullName>
    </recommendedName>
</protein>
<reference evidence="1" key="1">
    <citation type="submission" date="2023-12" db="EMBL/GenBank/DDBJ databases">
        <title>Genome sequence of Bacillus thuringiensis strain SS10.</title>
        <authorList>
            <person name="Rouis S."/>
        </authorList>
    </citation>
    <scope>NUCLEOTIDE SEQUENCE</scope>
    <source>
        <strain evidence="1">SS10</strain>
    </source>
</reference>
<evidence type="ECO:0000313" key="1">
    <source>
        <dbReference type="EMBL" id="MDZ5476788.1"/>
    </source>
</evidence>
<dbReference type="EMBL" id="JAXOTW010000005">
    <property type="protein sequence ID" value="MDZ5476788.1"/>
    <property type="molecule type" value="Genomic_DNA"/>
</dbReference>
<name>A0AAW9J5B9_BACTU</name>
<comment type="caution">
    <text evidence="1">The sequence shown here is derived from an EMBL/GenBank/DDBJ whole genome shotgun (WGS) entry which is preliminary data.</text>
</comment>
<evidence type="ECO:0008006" key="3">
    <source>
        <dbReference type="Google" id="ProtNLM"/>
    </source>
</evidence>
<dbReference type="RefSeq" id="WP_153599380.1">
    <property type="nucleotide sequence ID" value="NZ_JAXOTW010000005.1"/>
</dbReference>
<dbReference type="Proteomes" id="UP001292252">
    <property type="component" value="Unassembled WGS sequence"/>
</dbReference>
<proteinExistence type="predicted"/>
<sequence>MESLRKRIINSKIQKLKNLDISQLFRLDVITIFKAQKIKKELELKYELMYESEYAFDNLNALQYTPVLLDLQEYFNFNILSIYGVLKTNSDSKKNKKTFEHNLDNLLLRIQCLWEYIYQYINDYFELELALTYEECKIWRKRQKQIRNDEAKIKQSILELKQIKDDDYNRDKIFSLEQALRFKDKEIACVSKYNICQEMKRKYDLVEGSKYLLNIIASNEYDSVRRIRNQVAHYRSASANTSIDSMFLYNGTKSVSINKEGWIDKADILISIEKELLRLRESLNYLYTILYTSDFPNLKENAGKTYFFVEMVCCNCGDSIKIPDSFVENSSLDKKTYGYCHECGIVEVDFKQMIPLNEKHYEQMLIKFITNM</sequence>
<gene>
    <name evidence="1" type="ORF">U2F49_10845</name>
</gene>
<evidence type="ECO:0000313" key="2">
    <source>
        <dbReference type="Proteomes" id="UP001292252"/>
    </source>
</evidence>